<dbReference type="Pfam" id="PF13365">
    <property type="entry name" value="Trypsin_2"/>
    <property type="match status" value="1"/>
</dbReference>
<dbReference type="KEGG" id="ngr:NAEGRDRAFT_54228"/>
<dbReference type="SUPFAM" id="SSF50494">
    <property type="entry name" value="Trypsin-like serine proteases"/>
    <property type="match status" value="1"/>
</dbReference>
<dbReference type="InParanoid" id="D2W2N5"/>
<proteinExistence type="predicted"/>
<keyword evidence="2" id="KW-1185">Reference proteome</keyword>
<dbReference type="EMBL" id="GG738927">
    <property type="protein sequence ID" value="EFC36647.1"/>
    <property type="molecule type" value="Genomic_DNA"/>
</dbReference>
<organism evidence="2">
    <name type="scientific">Naegleria gruberi</name>
    <name type="common">Amoeba</name>
    <dbReference type="NCBI Taxonomy" id="5762"/>
    <lineage>
        <taxon>Eukaryota</taxon>
        <taxon>Discoba</taxon>
        <taxon>Heterolobosea</taxon>
        <taxon>Tetramitia</taxon>
        <taxon>Eutetramitia</taxon>
        <taxon>Vahlkampfiidae</taxon>
        <taxon>Naegleria</taxon>
    </lineage>
</organism>
<evidence type="ECO:0000313" key="1">
    <source>
        <dbReference type="EMBL" id="EFC36647.1"/>
    </source>
</evidence>
<accession>D2W2N5</accession>
<sequence length="328" mass="36872">MDTTDEPEFVFDNDYIQHVDIAMDYADSGECIFSDNEGNLQGSIHLITESHTSKTLSGSVKKAIQTSSRSVCRLYVLYKSDCNKGIRSFGTAFFVSESLLMTAQHCIKPSHTIDGVVYFLKSTYIDLSCCSRDSQFEIDDSSLIKKVQIVDRSNFEKDIQQLKMPGKDVPWKTSNDFAFLELDQRNLTTPFIPVETTLEGNQCYVIGYPGTISIEKFKKDYCRDLDDTKSNQLWGKVQREMGYFECKIASQGTFQVKTGDYLYTHNCPTLCGTSGAPVVNENGKLIGIHVGGDYALHNNFWITISNQHLKSALISMKVCSDQSFVSLQ</sequence>
<protein>
    <submittedName>
        <fullName evidence="1">Predicted protein</fullName>
    </submittedName>
</protein>
<dbReference type="OMA" id="HKEAYEN"/>
<dbReference type="Gene3D" id="2.40.10.10">
    <property type="entry name" value="Trypsin-like serine proteases"/>
    <property type="match status" value="2"/>
</dbReference>
<dbReference type="RefSeq" id="XP_002669391.1">
    <property type="nucleotide sequence ID" value="XM_002669345.1"/>
</dbReference>
<dbReference type="InterPro" id="IPR009003">
    <property type="entry name" value="Peptidase_S1_PA"/>
</dbReference>
<dbReference type="Proteomes" id="UP000006671">
    <property type="component" value="Unassembled WGS sequence"/>
</dbReference>
<name>D2W2N5_NAEGR</name>
<dbReference type="InterPro" id="IPR043504">
    <property type="entry name" value="Peptidase_S1_PA_chymotrypsin"/>
</dbReference>
<gene>
    <name evidence="1" type="ORF">NAEGRDRAFT_54228</name>
</gene>
<evidence type="ECO:0000313" key="2">
    <source>
        <dbReference type="Proteomes" id="UP000006671"/>
    </source>
</evidence>
<dbReference type="OrthoDB" id="2130667at2759"/>
<reference evidence="1 2" key="1">
    <citation type="journal article" date="2010" name="Cell">
        <title>The genome of Naegleria gruberi illuminates early eukaryotic versatility.</title>
        <authorList>
            <person name="Fritz-Laylin L.K."/>
            <person name="Prochnik S.E."/>
            <person name="Ginger M.L."/>
            <person name="Dacks J.B."/>
            <person name="Carpenter M.L."/>
            <person name="Field M.C."/>
            <person name="Kuo A."/>
            <person name="Paredez A."/>
            <person name="Chapman J."/>
            <person name="Pham J."/>
            <person name="Shu S."/>
            <person name="Neupane R."/>
            <person name="Cipriano M."/>
            <person name="Mancuso J."/>
            <person name="Tu H."/>
            <person name="Salamov A."/>
            <person name="Lindquist E."/>
            <person name="Shapiro H."/>
            <person name="Lucas S."/>
            <person name="Grigoriev I.V."/>
            <person name="Cande W.Z."/>
            <person name="Fulton C."/>
            <person name="Rokhsar D.S."/>
            <person name="Dawson S.C."/>
        </authorList>
    </citation>
    <scope>NUCLEOTIDE SEQUENCE [LARGE SCALE GENOMIC DNA]</scope>
    <source>
        <strain evidence="1 2">NEG-M</strain>
    </source>
</reference>
<dbReference type="AlphaFoldDB" id="D2W2N5"/>
<dbReference type="GeneID" id="8860766"/>
<dbReference type="VEuPathDB" id="AmoebaDB:NAEGRDRAFT_54228"/>